<feature type="transmembrane region" description="Helical" evidence="3">
    <location>
        <begin position="64"/>
        <end position="86"/>
    </location>
</feature>
<dbReference type="PANTHER" id="PTHR12300">
    <property type="entry name" value="HVA22-LIKE PROTEINS"/>
    <property type="match status" value="1"/>
</dbReference>
<dbReference type="VEuPathDB" id="ToxoDB:EAH_00000930"/>
<dbReference type="RefSeq" id="XP_013251507.1">
    <property type="nucleotide sequence ID" value="XM_013396053.1"/>
</dbReference>
<dbReference type="InterPro" id="IPR004345">
    <property type="entry name" value="TB2_DP1_HVA22"/>
</dbReference>
<keyword evidence="3" id="KW-1133">Transmembrane helix</keyword>
<keyword evidence="3" id="KW-0812">Transmembrane</keyword>
<dbReference type="OMA" id="SWICCIE"/>
<name>U6GG12_EIMAC</name>
<dbReference type="OrthoDB" id="10009287at2759"/>
<evidence type="ECO:0000256" key="3">
    <source>
        <dbReference type="SAM" id="Phobius"/>
    </source>
</evidence>
<sequence>MHPIDDIAEACARGSNGNAPLGSPNRRAAQSEQWHSAASLSFQLLLDEKAAPSGALKNDHLQHVMFWVLCSWICCIESFPPLALLLQYLPFYYEIKCLLFYWLASPQFKGAGWLWLHVIYPAYERAAPMCAQLYNERCPPQVKAAVEKAMAAIVGVKSQQSDAFSKSRQPSKAADTTQKAE</sequence>
<comment type="subcellular location">
    <subcellularLocation>
        <location evidence="1">Membrane</location>
        <topology evidence="1">Multi-pass membrane protein</topology>
    </subcellularLocation>
</comment>
<dbReference type="GO" id="GO:0016020">
    <property type="term" value="C:membrane"/>
    <property type="evidence" value="ECO:0007669"/>
    <property type="project" value="UniProtKB-SubCell"/>
</dbReference>
<gene>
    <name evidence="4" type="ORF">EAH_00000930</name>
</gene>
<dbReference type="AlphaFoldDB" id="U6GG12"/>
<organism evidence="4 5">
    <name type="scientific">Eimeria acervulina</name>
    <name type="common">Coccidian parasite</name>
    <dbReference type="NCBI Taxonomy" id="5801"/>
    <lineage>
        <taxon>Eukaryota</taxon>
        <taxon>Sar</taxon>
        <taxon>Alveolata</taxon>
        <taxon>Apicomplexa</taxon>
        <taxon>Conoidasida</taxon>
        <taxon>Coccidia</taxon>
        <taxon>Eucoccidiorida</taxon>
        <taxon>Eimeriorina</taxon>
        <taxon>Eimeriidae</taxon>
        <taxon>Eimeria</taxon>
    </lineage>
</organism>
<keyword evidence="3" id="KW-0472">Membrane</keyword>
<dbReference type="GeneID" id="25268163"/>
<proteinExistence type="inferred from homology"/>
<dbReference type="Pfam" id="PF03134">
    <property type="entry name" value="TB2_DP1_HVA22"/>
    <property type="match status" value="1"/>
</dbReference>
<keyword evidence="5" id="KW-1185">Reference proteome</keyword>
<reference evidence="4" key="1">
    <citation type="submission" date="2013-10" db="EMBL/GenBank/DDBJ databases">
        <title>Genomic analysis of the causative agents of coccidiosis in chickens.</title>
        <authorList>
            <person name="Reid A.J."/>
            <person name="Blake D."/>
            <person name="Billington K."/>
            <person name="Browne H."/>
            <person name="Dunn M."/>
            <person name="Hung S."/>
            <person name="Kawahara F."/>
            <person name="Miranda-Saavedra D."/>
            <person name="Mourier T."/>
            <person name="Nagra H."/>
            <person name="Otto T.D."/>
            <person name="Rawlings N."/>
            <person name="Sanchez A."/>
            <person name="Sanders M."/>
            <person name="Subramaniam C."/>
            <person name="Tay Y."/>
            <person name="Dear P."/>
            <person name="Doerig C."/>
            <person name="Gruber A."/>
            <person name="Parkinson J."/>
            <person name="Shirley M."/>
            <person name="Wan K.L."/>
            <person name="Berriman M."/>
            <person name="Tomley F."/>
            <person name="Pain A."/>
        </authorList>
    </citation>
    <scope>NUCLEOTIDE SEQUENCE [LARGE SCALE GENOMIC DNA]</scope>
    <source>
        <strain evidence="4">Houghton</strain>
    </source>
</reference>
<accession>U6GG12</accession>
<reference evidence="4" key="2">
    <citation type="submission" date="2013-10" db="EMBL/GenBank/DDBJ databases">
        <authorList>
            <person name="Aslett M."/>
        </authorList>
    </citation>
    <scope>NUCLEOTIDE SEQUENCE [LARGE SCALE GENOMIC DNA]</scope>
    <source>
        <strain evidence="4">Houghton</strain>
    </source>
</reference>
<evidence type="ECO:0000313" key="5">
    <source>
        <dbReference type="Proteomes" id="UP000018050"/>
    </source>
</evidence>
<evidence type="ECO:0000313" key="4">
    <source>
        <dbReference type="EMBL" id="CDI78238.1"/>
    </source>
</evidence>
<protein>
    <submittedName>
        <fullName evidence="4">TB2/DP1, HVA22 domain-containing protein, putative</fullName>
    </submittedName>
</protein>
<dbReference type="EMBL" id="HG670841">
    <property type="protein sequence ID" value="CDI78238.1"/>
    <property type="molecule type" value="Genomic_DNA"/>
</dbReference>
<evidence type="ECO:0000256" key="2">
    <source>
        <dbReference type="SAM" id="MobiDB-lite"/>
    </source>
</evidence>
<comment type="similarity">
    <text evidence="1">Belongs to the DP1 family.</text>
</comment>
<feature type="region of interest" description="Disordered" evidence="2">
    <location>
        <begin position="158"/>
        <end position="181"/>
    </location>
</feature>
<evidence type="ECO:0000256" key="1">
    <source>
        <dbReference type="RuleBase" id="RU362006"/>
    </source>
</evidence>
<dbReference type="Proteomes" id="UP000018050">
    <property type="component" value="Unassembled WGS sequence"/>
</dbReference>